<dbReference type="AlphaFoldDB" id="A0A8D8AXQ2"/>
<dbReference type="EMBL" id="HBUE01053351">
    <property type="protein sequence ID" value="CAG6465436.1"/>
    <property type="molecule type" value="Transcribed_RNA"/>
</dbReference>
<name>A0A8D8AXQ2_CULPI</name>
<protein>
    <submittedName>
        <fullName evidence="1">(northern house mosquito) hypothetical protein</fullName>
    </submittedName>
</protein>
<sequence>MVSKNEGILYFIKNAKCFSLGKDLPKHCSAFSLTKRCLITSFSIVGCDRANSSSADSSVQQFQFPIMVTRFSFSCGNSESPSSKVGSASTLISCNVVCTTSIICSQVSMWSRSIKHFEISSPIK</sequence>
<reference evidence="1" key="1">
    <citation type="submission" date="2021-05" db="EMBL/GenBank/DDBJ databases">
        <authorList>
            <person name="Alioto T."/>
            <person name="Alioto T."/>
            <person name="Gomez Garrido J."/>
        </authorList>
    </citation>
    <scope>NUCLEOTIDE SEQUENCE</scope>
</reference>
<organism evidence="1">
    <name type="scientific">Culex pipiens</name>
    <name type="common">House mosquito</name>
    <dbReference type="NCBI Taxonomy" id="7175"/>
    <lineage>
        <taxon>Eukaryota</taxon>
        <taxon>Metazoa</taxon>
        <taxon>Ecdysozoa</taxon>
        <taxon>Arthropoda</taxon>
        <taxon>Hexapoda</taxon>
        <taxon>Insecta</taxon>
        <taxon>Pterygota</taxon>
        <taxon>Neoptera</taxon>
        <taxon>Endopterygota</taxon>
        <taxon>Diptera</taxon>
        <taxon>Nematocera</taxon>
        <taxon>Culicoidea</taxon>
        <taxon>Culicidae</taxon>
        <taxon>Culicinae</taxon>
        <taxon>Culicini</taxon>
        <taxon>Culex</taxon>
        <taxon>Culex</taxon>
    </lineage>
</organism>
<proteinExistence type="predicted"/>
<accession>A0A8D8AXQ2</accession>
<dbReference type="EMBL" id="HBUE01053350">
    <property type="protein sequence ID" value="CAG6465435.1"/>
    <property type="molecule type" value="Transcribed_RNA"/>
</dbReference>
<evidence type="ECO:0000313" key="1">
    <source>
        <dbReference type="EMBL" id="CAG6465436.1"/>
    </source>
</evidence>